<dbReference type="EMBL" id="KZ505793">
    <property type="protein sequence ID" value="PKU44938.1"/>
    <property type="molecule type" value="Genomic_DNA"/>
</dbReference>
<dbReference type="OrthoDB" id="3230070at2759"/>
<protein>
    <recommendedName>
        <fullName evidence="3">Rna-directed dna polymerase from mobile element jockey-like</fullName>
    </recommendedName>
</protein>
<evidence type="ECO:0000313" key="2">
    <source>
        <dbReference type="Proteomes" id="UP000233556"/>
    </source>
</evidence>
<dbReference type="AlphaFoldDB" id="A0A2I0UFX2"/>
<keyword evidence="2" id="KW-1185">Reference proteome</keyword>
<sequence>MMKTMVRQAVPLQPMEVHSGPEIHLQPMEDPTLEQVIENPTRGEAILDLLVTNPSELISDIKIGGSLGCSDHALVEFTVLTDMGQMKSKVRTLNLRKEKFRLFKESRHGIECTLSKFVDNTKTSGAVDKPEGQDVIQRDLDRLKKWARVNLRMFNKAKCRVLHLGRGNTWCQYRLGDEGIKSSPDQGGLGCTSGREASMLREVILPLSSALMRPHLEHCVQLWSLQLRKDMDLLERVQRRATKIIRGRQDLSYKGRASAWRKEGSRETLLQPFSTGAYKKEGDKLFSRACYERTKG</sequence>
<accession>A0A2I0UFX2</accession>
<proteinExistence type="predicted"/>
<reference evidence="2" key="1">
    <citation type="submission" date="2017-11" db="EMBL/GenBank/DDBJ databases">
        <authorList>
            <person name="Lima N.C."/>
            <person name="Parody-Merino A.M."/>
            <person name="Battley P.F."/>
            <person name="Fidler A.E."/>
            <person name="Prosdocimi F."/>
        </authorList>
    </citation>
    <scope>NUCLEOTIDE SEQUENCE [LARGE SCALE GENOMIC DNA]</scope>
</reference>
<organism evidence="1 2">
    <name type="scientific">Limosa lapponica baueri</name>
    <dbReference type="NCBI Taxonomy" id="1758121"/>
    <lineage>
        <taxon>Eukaryota</taxon>
        <taxon>Metazoa</taxon>
        <taxon>Chordata</taxon>
        <taxon>Craniata</taxon>
        <taxon>Vertebrata</taxon>
        <taxon>Euteleostomi</taxon>
        <taxon>Archelosauria</taxon>
        <taxon>Archosauria</taxon>
        <taxon>Dinosauria</taxon>
        <taxon>Saurischia</taxon>
        <taxon>Theropoda</taxon>
        <taxon>Coelurosauria</taxon>
        <taxon>Aves</taxon>
        <taxon>Neognathae</taxon>
        <taxon>Neoaves</taxon>
        <taxon>Charadriiformes</taxon>
        <taxon>Scolopacidae</taxon>
        <taxon>Limosa</taxon>
    </lineage>
</organism>
<evidence type="ECO:0008006" key="3">
    <source>
        <dbReference type="Google" id="ProtNLM"/>
    </source>
</evidence>
<gene>
    <name evidence="1" type="ORF">llap_4751</name>
</gene>
<reference evidence="2" key="2">
    <citation type="submission" date="2017-12" db="EMBL/GenBank/DDBJ databases">
        <title>Genome sequence of the Bar-tailed Godwit (Limosa lapponica baueri).</title>
        <authorList>
            <person name="Lima N.C.B."/>
            <person name="Parody-Merino A.M."/>
            <person name="Battley P.F."/>
            <person name="Fidler A.E."/>
            <person name="Prosdocimi F."/>
        </authorList>
    </citation>
    <scope>NUCLEOTIDE SEQUENCE [LARGE SCALE GENOMIC DNA]</scope>
</reference>
<dbReference type="PANTHER" id="PTHR33332">
    <property type="entry name" value="REVERSE TRANSCRIPTASE DOMAIN-CONTAINING PROTEIN"/>
    <property type="match status" value="1"/>
</dbReference>
<name>A0A2I0UFX2_LIMLA</name>
<evidence type="ECO:0000313" key="1">
    <source>
        <dbReference type="EMBL" id="PKU44938.1"/>
    </source>
</evidence>
<dbReference type="Proteomes" id="UP000233556">
    <property type="component" value="Unassembled WGS sequence"/>
</dbReference>